<dbReference type="Pfam" id="PF04825">
    <property type="entry name" value="Rad21_Rec8_N"/>
    <property type="match status" value="1"/>
</dbReference>
<evidence type="ECO:0000256" key="2">
    <source>
        <dbReference type="ARBA" id="ARBA00009870"/>
    </source>
</evidence>
<evidence type="ECO:0000313" key="10">
    <source>
        <dbReference type="EMBL" id="CAD1837031.1"/>
    </source>
</evidence>
<gene>
    <name evidence="10" type="ORF">CB5_LOCUS20242</name>
</gene>
<dbReference type="InterPro" id="IPR006910">
    <property type="entry name" value="Rad21_Rec8_N"/>
</dbReference>
<dbReference type="GO" id="GO:1990414">
    <property type="term" value="P:replication-born double-strand break repair via sister chromatid exchange"/>
    <property type="evidence" value="ECO:0007669"/>
    <property type="project" value="TreeGrafter"/>
</dbReference>
<comment type="similarity">
    <text evidence="2">Belongs to the rad21 family.</text>
</comment>
<dbReference type="GO" id="GO:0005634">
    <property type="term" value="C:nucleus"/>
    <property type="evidence" value="ECO:0007669"/>
    <property type="project" value="UniProtKB-SubCell"/>
</dbReference>
<organism evidence="10">
    <name type="scientific">Ananas comosus var. bracteatus</name>
    <name type="common">red pineapple</name>
    <dbReference type="NCBI Taxonomy" id="296719"/>
    <lineage>
        <taxon>Eukaryota</taxon>
        <taxon>Viridiplantae</taxon>
        <taxon>Streptophyta</taxon>
        <taxon>Embryophyta</taxon>
        <taxon>Tracheophyta</taxon>
        <taxon>Spermatophyta</taxon>
        <taxon>Magnoliopsida</taxon>
        <taxon>Liliopsida</taxon>
        <taxon>Poales</taxon>
        <taxon>Bromeliaceae</taxon>
        <taxon>Bromelioideae</taxon>
        <taxon>Ananas</taxon>
    </lineage>
</organism>
<evidence type="ECO:0000256" key="7">
    <source>
        <dbReference type="SAM" id="MobiDB-lite"/>
    </source>
</evidence>
<evidence type="ECO:0000256" key="6">
    <source>
        <dbReference type="ARBA" id="ARBA00064543"/>
    </source>
</evidence>
<keyword evidence="3" id="KW-0132">Cell division</keyword>
<protein>
    <recommendedName>
        <fullName evidence="11">Sister chromatid cohesion 1 protein 2</fullName>
    </recommendedName>
</protein>
<dbReference type="EMBL" id="LR862131">
    <property type="protein sequence ID" value="CAD1837031.1"/>
    <property type="molecule type" value="Genomic_DNA"/>
</dbReference>
<evidence type="ECO:0000259" key="8">
    <source>
        <dbReference type="Pfam" id="PF04824"/>
    </source>
</evidence>
<sequence>MFYSHSLLSRKGPLGTIWVAAFCFKKLRKEQINDTDISSSVDKILPEIQISYRILAQLLLGIVKIFSKKVDFLYHDCNEALAYVRSFAPGQRTISKGATKRSYYIVKQVATVKYAPQTKEVSSPEPIEAMRAPSDHVHVTFTLPKRFELDSFDLEISDERLLSRSKIVYLFTDVWEDEHRHVYFQDKESYLRETMGHAEFNSACFTPVDDVFPTEMMDIELDTSEPCNFNISAEKGEKLQGELRNLDEHGRDEDIGSKENLESKNIMDNEKTDSFPAENLIAVTPAEAVDQSHLQNDSGLVSPKFTVTTPAKKEHVRRLRKRKTLFDETIVLSNQTLRQAIHDASSVVCKRRKAPHTSLDTWKMERITSLNFVDPLMLGKYAKELQALFYHKPPEYSAEETTGHHVNTENVQNGPSNEKVTDNDGTFQDGCVGTSAETYMEEFSRANKLDELEPSKSSPTGQTFDSAFELMDRDLGFDGADDGAFQGITEVVARYLHEGFLNLSRRKQNNLLSLARILDGKTRKTCARFFYETLILKGHGFIDVKQDSPYADIFISPTPQLEAGTLG</sequence>
<name>A0A6V7Q217_ANACO</name>
<comment type="subunit">
    <text evidence="6">Component of the cohesin complex.</text>
</comment>
<evidence type="ECO:0000259" key="9">
    <source>
        <dbReference type="Pfam" id="PF04825"/>
    </source>
</evidence>
<evidence type="ECO:0000256" key="1">
    <source>
        <dbReference type="ARBA" id="ARBA00004123"/>
    </source>
</evidence>
<evidence type="ECO:0000256" key="4">
    <source>
        <dbReference type="ARBA" id="ARBA00022829"/>
    </source>
</evidence>
<feature type="compositionally biased region" description="Polar residues" evidence="7">
    <location>
        <begin position="408"/>
        <end position="425"/>
    </location>
</feature>
<keyword evidence="3" id="KW-0498">Mitosis</keyword>
<keyword evidence="5" id="KW-0539">Nucleus</keyword>
<proteinExistence type="inferred from homology"/>
<evidence type="ECO:0000256" key="3">
    <source>
        <dbReference type="ARBA" id="ARBA00022776"/>
    </source>
</evidence>
<dbReference type="GO" id="GO:0003682">
    <property type="term" value="F:chromatin binding"/>
    <property type="evidence" value="ECO:0007669"/>
    <property type="project" value="TreeGrafter"/>
</dbReference>
<evidence type="ECO:0000256" key="5">
    <source>
        <dbReference type="ARBA" id="ARBA00023242"/>
    </source>
</evidence>
<reference evidence="10" key="1">
    <citation type="submission" date="2020-07" db="EMBL/GenBank/DDBJ databases">
        <authorList>
            <person name="Lin J."/>
        </authorList>
    </citation>
    <scope>NUCLEOTIDE SEQUENCE</scope>
</reference>
<evidence type="ECO:0008006" key="11">
    <source>
        <dbReference type="Google" id="ProtNLM"/>
    </source>
</evidence>
<dbReference type="Gene3D" id="1.10.10.580">
    <property type="entry name" value="Structural maintenance of chromosome 1. Chain E"/>
    <property type="match status" value="1"/>
</dbReference>
<feature type="domain" description="Rad21/Rec8-like protein C-terminal eukaryotic" evidence="8">
    <location>
        <begin position="509"/>
        <end position="560"/>
    </location>
</feature>
<dbReference type="CDD" id="cd21793">
    <property type="entry name" value="Rad21_Rec8_M_AtSYN1-like"/>
    <property type="match status" value="1"/>
</dbReference>
<keyword evidence="3" id="KW-0131">Cell cycle</keyword>
<dbReference type="GO" id="GO:0008278">
    <property type="term" value="C:cohesin complex"/>
    <property type="evidence" value="ECO:0007669"/>
    <property type="project" value="InterPro"/>
</dbReference>
<keyword evidence="4" id="KW-0159">Chromosome partition</keyword>
<feature type="domain" description="Rad21/Rec8-like protein N-terminal" evidence="9">
    <location>
        <begin position="1"/>
        <end position="90"/>
    </location>
</feature>
<dbReference type="PANTHER" id="PTHR12585">
    <property type="entry name" value="SCC1 / RAD21 FAMILY MEMBER"/>
    <property type="match status" value="1"/>
</dbReference>
<dbReference type="SUPFAM" id="SSF46785">
    <property type="entry name" value="Winged helix' DNA-binding domain"/>
    <property type="match status" value="1"/>
</dbReference>
<dbReference type="InterPro" id="IPR006909">
    <property type="entry name" value="Rad21/Rec8_C_eu"/>
</dbReference>
<dbReference type="GO" id="GO:0007059">
    <property type="term" value="P:chromosome segregation"/>
    <property type="evidence" value="ECO:0007669"/>
    <property type="project" value="UniProtKB-KW"/>
</dbReference>
<dbReference type="PANTHER" id="PTHR12585:SF73">
    <property type="entry name" value="SISTER CHROMATID COHESION 1 PROTEIN 2"/>
    <property type="match status" value="1"/>
</dbReference>
<accession>A0A6V7Q217</accession>
<dbReference type="FunFam" id="1.10.10.580:FF:000002">
    <property type="entry name" value="Sister chromatid cohesion 1 protein 4"/>
    <property type="match status" value="1"/>
</dbReference>
<comment type="subcellular location">
    <subcellularLocation>
        <location evidence="1">Nucleus</location>
    </subcellularLocation>
</comment>
<dbReference type="InterPro" id="IPR023093">
    <property type="entry name" value="ScpA-like_C"/>
</dbReference>
<dbReference type="InterPro" id="IPR036390">
    <property type="entry name" value="WH_DNA-bd_sf"/>
</dbReference>
<feature type="region of interest" description="Disordered" evidence="7">
    <location>
        <begin position="398"/>
        <end position="425"/>
    </location>
</feature>
<dbReference type="AlphaFoldDB" id="A0A6V7Q217"/>
<dbReference type="GO" id="GO:0007062">
    <property type="term" value="P:sister chromatid cohesion"/>
    <property type="evidence" value="ECO:0007669"/>
    <property type="project" value="InterPro"/>
</dbReference>
<dbReference type="InterPro" id="IPR039781">
    <property type="entry name" value="Rad21/Rec8-like"/>
</dbReference>
<dbReference type="Pfam" id="PF04824">
    <property type="entry name" value="Rad21_Rec8"/>
    <property type="match status" value="1"/>
</dbReference>